<feature type="compositionally biased region" description="Basic and acidic residues" evidence="1">
    <location>
        <begin position="92"/>
        <end position="102"/>
    </location>
</feature>
<feature type="compositionally biased region" description="Low complexity" evidence="1">
    <location>
        <begin position="295"/>
        <end position="310"/>
    </location>
</feature>
<name>A0A0J9TGA5_PLAVI</name>
<evidence type="ECO:0000313" key="2">
    <source>
        <dbReference type="EMBL" id="KMZ94126.1"/>
    </source>
</evidence>
<feature type="compositionally biased region" description="Basic and acidic residues" evidence="1">
    <location>
        <begin position="244"/>
        <end position="258"/>
    </location>
</feature>
<protein>
    <submittedName>
        <fullName evidence="2">Uncharacterized protein</fullName>
    </submittedName>
</protein>
<feature type="region of interest" description="Disordered" evidence="1">
    <location>
        <begin position="177"/>
        <end position="542"/>
    </location>
</feature>
<dbReference type="EMBL" id="KQ235026">
    <property type="protein sequence ID" value="KMZ94126.1"/>
    <property type="molecule type" value="Genomic_DNA"/>
</dbReference>
<feature type="compositionally biased region" description="Basic and acidic residues" evidence="1">
    <location>
        <begin position="283"/>
        <end position="293"/>
    </location>
</feature>
<feature type="compositionally biased region" description="Polar residues" evidence="1">
    <location>
        <begin position="425"/>
        <end position="435"/>
    </location>
</feature>
<organism evidence="2 3">
    <name type="scientific">Plasmodium vivax Mauritania I</name>
    <dbReference type="NCBI Taxonomy" id="1035515"/>
    <lineage>
        <taxon>Eukaryota</taxon>
        <taxon>Sar</taxon>
        <taxon>Alveolata</taxon>
        <taxon>Apicomplexa</taxon>
        <taxon>Aconoidasida</taxon>
        <taxon>Haemosporida</taxon>
        <taxon>Plasmodiidae</taxon>
        <taxon>Plasmodium</taxon>
        <taxon>Plasmodium (Plasmodium)</taxon>
    </lineage>
</organism>
<sequence>MKVRKRSPLCKRNPQGDKDEDPDGKLLEEYYSAIPGIELQIEKLLQSFHVNKYDYKITHLLIDIIQNETIKILRNAKNIKKNGIDRRLFIKADPSKREDRQGDQISPDLVGSSNDGAKKDGTKKDSGSAGVDEGQPRADQSKATTDISKDAGGADFKGGVIDDRAAQAATPVVAASPAVAATQANNHDGEGEKQNRGNDLQEGDGAGIGSQIGTQQKADPPVAQTQEQSQDKDGPAELPCGVEDSTKGEAAEGDKEKSQANLENGEEKKQVQVDVEEGQQKVGGEEGHQKEEAEQTGQTGQTSQTEQTAENFSIFKTFSSYFAKKSKPNEEDGGAPLRKEEESAPDKSGNGESKNGDPVEGAPKISSEQDKEVGKSTEQVQPAGDSPPGEVDSNVNLSENPAGAGSHVPNGEKENVKNDTKDTNDANGSNGANDTTKGEVPHGMSGSGRNLDGGDDAAVAPNGDQVEEAGKESNKDGGGIPTEKESNKDGGGIPTEKESNKDGSAAPVEKAPTEEPQNGGLKEGAKDPAEQPKGQPTTTTEQEEVLVIDEESINLAIKEYVLKYIYKKKNVDFLYDELATQQKGSNSVGTVDRNVRYPTGFPPYLPDDCSINTILPAWDIKYNFNSSKGENYQ</sequence>
<accession>A0A0J9TGA5</accession>
<evidence type="ECO:0000313" key="3">
    <source>
        <dbReference type="Proteomes" id="UP000053776"/>
    </source>
</evidence>
<feature type="compositionally biased region" description="Polar residues" evidence="1">
    <location>
        <begin position="211"/>
        <end position="228"/>
    </location>
</feature>
<gene>
    <name evidence="2" type="ORF">PVMG_02352</name>
</gene>
<feature type="region of interest" description="Disordered" evidence="1">
    <location>
        <begin position="1"/>
        <end position="24"/>
    </location>
</feature>
<proteinExistence type="predicted"/>
<feature type="region of interest" description="Disordered" evidence="1">
    <location>
        <begin position="92"/>
        <end position="155"/>
    </location>
</feature>
<dbReference type="OrthoDB" id="361150at2759"/>
<dbReference type="Proteomes" id="UP000053776">
    <property type="component" value="Unassembled WGS sequence"/>
</dbReference>
<dbReference type="AlphaFoldDB" id="A0A0J9TGA5"/>
<feature type="compositionally biased region" description="Basic and acidic residues" evidence="1">
    <location>
        <begin position="410"/>
        <end position="424"/>
    </location>
</feature>
<reference evidence="2 3" key="1">
    <citation type="submission" date="2011-08" db="EMBL/GenBank/DDBJ databases">
        <title>The Genome Sequence of Plasmodium vivax Mauritania I.</title>
        <authorList>
            <consortium name="The Broad Institute Genome Sequencing Platform"/>
            <consortium name="The Broad Institute Genome Sequencing Center for Infectious Disease"/>
            <person name="Neafsey D."/>
            <person name="Carlton J."/>
            <person name="Barnwell J."/>
            <person name="Collins W."/>
            <person name="Escalante A."/>
            <person name="Mullikin J."/>
            <person name="Saul A."/>
            <person name="Guigo R."/>
            <person name="Camara F."/>
            <person name="Young S.K."/>
            <person name="Zeng Q."/>
            <person name="Gargeya S."/>
            <person name="Fitzgerald M."/>
            <person name="Haas B."/>
            <person name="Abouelleil A."/>
            <person name="Alvarado L."/>
            <person name="Arachchi H.M."/>
            <person name="Berlin A."/>
            <person name="Brown A."/>
            <person name="Chapman S.B."/>
            <person name="Chen Z."/>
            <person name="Dunbar C."/>
            <person name="Freedman E."/>
            <person name="Gearin G."/>
            <person name="Gellesch M."/>
            <person name="Goldberg J."/>
            <person name="Griggs A."/>
            <person name="Gujja S."/>
            <person name="Heiman D."/>
            <person name="Howarth C."/>
            <person name="Larson L."/>
            <person name="Lui A."/>
            <person name="MacDonald P.J.P."/>
            <person name="Montmayeur A."/>
            <person name="Murphy C."/>
            <person name="Neiman D."/>
            <person name="Pearson M."/>
            <person name="Priest M."/>
            <person name="Roberts A."/>
            <person name="Saif S."/>
            <person name="Shea T."/>
            <person name="Shenoy N."/>
            <person name="Sisk P."/>
            <person name="Stolte C."/>
            <person name="Sykes S."/>
            <person name="Wortman J."/>
            <person name="Nusbaum C."/>
            <person name="Birren B."/>
        </authorList>
    </citation>
    <scope>NUCLEOTIDE SEQUENCE [LARGE SCALE GENOMIC DNA]</scope>
    <source>
        <strain evidence="2 3">Mauritania I</strain>
    </source>
</reference>
<feature type="compositionally biased region" description="Basic and acidic residues" evidence="1">
    <location>
        <begin position="116"/>
        <end position="126"/>
    </location>
</feature>
<feature type="compositionally biased region" description="Basic and acidic residues" evidence="1">
    <location>
        <begin position="187"/>
        <end position="196"/>
    </location>
</feature>
<evidence type="ECO:0000256" key="1">
    <source>
        <dbReference type="SAM" id="MobiDB-lite"/>
    </source>
</evidence>